<keyword evidence="2" id="KW-0812">Transmembrane</keyword>
<organism evidence="3 4">
    <name type="scientific">Seminavis robusta</name>
    <dbReference type="NCBI Taxonomy" id="568900"/>
    <lineage>
        <taxon>Eukaryota</taxon>
        <taxon>Sar</taxon>
        <taxon>Stramenopiles</taxon>
        <taxon>Ochrophyta</taxon>
        <taxon>Bacillariophyta</taxon>
        <taxon>Bacillariophyceae</taxon>
        <taxon>Bacillariophycidae</taxon>
        <taxon>Naviculales</taxon>
        <taxon>Naviculaceae</taxon>
        <taxon>Seminavis</taxon>
    </lineage>
</organism>
<dbReference type="PANTHER" id="PTHR48057">
    <property type="entry name" value="LEUCINE-RICH REPEAT SERINE/THREONINE-PROTEIN KINASE 1"/>
    <property type="match status" value="1"/>
</dbReference>
<dbReference type="EMBL" id="CAICTM010000125">
    <property type="protein sequence ID" value="CAB9502054.1"/>
    <property type="molecule type" value="Genomic_DNA"/>
</dbReference>
<dbReference type="Pfam" id="PF00560">
    <property type="entry name" value="LRR_1"/>
    <property type="match status" value="1"/>
</dbReference>
<evidence type="ECO:0000256" key="2">
    <source>
        <dbReference type="SAM" id="Phobius"/>
    </source>
</evidence>
<dbReference type="OrthoDB" id="40427at2759"/>
<dbReference type="InterPro" id="IPR001611">
    <property type="entry name" value="Leu-rich_rpt"/>
</dbReference>
<dbReference type="PANTHER" id="PTHR48057:SF11">
    <property type="entry name" value="OS09G0345300 PROTEIN"/>
    <property type="match status" value="1"/>
</dbReference>
<sequence>MSEHSEFEQEGTLGATEDYQKHIQILKAEEKSKRRRYGFLIILVSILAICLPLILVLTTRNKDNGDGSQSGGTVTATTRDTPNASQASSSGNGNDNNNPFSVGDFTVVNSSSFTINTNTFPSKEHLKTILEMQFPEAFKDPFSYQNKAVDWLLKHANTSTPSSRTILQRYALACLYFATNGVANAHTTRFFGYVISAPAWVVETDWIANNNECTWYGINCTADGLVSKLSMRRNRMTGSLPTELALLGESLQELDLYGNYFHNVGEEGHAWLDGMKQLKVLVLGNTLLEHNNGIPLVFGQLTNLRDFDCSNVLYRGPLRGDVFANLSQLEWLNIDDNQFGGPLPQELIQLPTLELLHANNASIVGDISFVRDLPGLKILWVDDNPGLTGDAAALEDVTTLASLSVKGTNIYGSIPSFLCHGDSGQIYFDCSAQLCGCDCTCSHNWR</sequence>
<accession>A0A9N8DLT1</accession>
<feature type="region of interest" description="Disordered" evidence="1">
    <location>
        <begin position="62"/>
        <end position="98"/>
    </location>
</feature>
<gene>
    <name evidence="3" type="ORF">SEMRO_126_G060470.1</name>
</gene>
<dbReference type="Gene3D" id="3.80.10.10">
    <property type="entry name" value="Ribonuclease Inhibitor"/>
    <property type="match status" value="1"/>
</dbReference>
<evidence type="ECO:0000313" key="4">
    <source>
        <dbReference type="Proteomes" id="UP001153069"/>
    </source>
</evidence>
<keyword evidence="4" id="KW-1185">Reference proteome</keyword>
<dbReference type="Proteomes" id="UP001153069">
    <property type="component" value="Unassembled WGS sequence"/>
</dbReference>
<protein>
    <submittedName>
        <fullName evidence="3">Leucine rich repeat</fullName>
    </submittedName>
</protein>
<feature type="compositionally biased region" description="Low complexity" evidence="1">
    <location>
        <begin position="83"/>
        <end position="98"/>
    </location>
</feature>
<evidence type="ECO:0000313" key="3">
    <source>
        <dbReference type="EMBL" id="CAB9502054.1"/>
    </source>
</evidence>
<keyword evidence="2" id="KW-0472">Membrane</keyword>
<reference evidence="3" key="1">
    <citation type="submission" date="2020-06" db="EMBL/GenBank/DDBJ databases">
        <authorList>
            <consortium name="Plant Systems Biology data submission"/>
        </authorList>
    </citation>
    <scope>NUCLEOTIDE SEQUENCE</scope>
    <source>
        <strain evidence="3">D6</strain>
    </source>
</reference>
<dbReference type="InterPro" id="IPR052595">
    <property type="entry name" value="LRRC69/RLP"/>
</dbReference>
<dbReference type="AlphaFoldDB" id="A0A9N8DLT1"/>
<proteinExistence type="predicted"/>
<name>A0A9N8DLT1_9STRA</name>
<evidence type="ECO:0000256" key="1">
    <source>
        <dbReference type="SAM" id="MobiDB-lite"/>
    </source>
</evidence>
<comment type="caution">
    <text evidence="3">The sequence shown here is derived from an EMBL/GenBank/DDBJ whole genome shotgun (WGS) entry which is preliminary data.</text>
</comment>
<feature type="transmembrane region" description="Helical" evidence="2">
    <location>
        <begin position="37"/>
        <end position="57"/>
    </location>
</feature>
<dbReference type="InterPro" id="IPR032675">
    <property type="entry name" value="LRR_dom_sf"/>
</dbReference>
<keyword evidence="2" id="KW-1133">Transmembrane helix</keyword>
<dbReference type="SUPFAM" id="SSF52058">
    <property type="entry name" value="L domain-like"/>
    <property type="match status" value="1"/>
</dbReference>
<feature type="compositionally biased region" description="Polar residues" evidence="1">
    <location>
        <begin position="71"/>
        <end position="82"/>
    </location>
</feature>